<dbReference type="Pfam" id="PF00582">
    <property type="entry name" value="Usp"/>
    <property type="match status" value="1"/>
</dbReference>
<sequence>MKKLKILVPLDGTERSMHSINWLKDFFSKDSISITLMNVVETVLTNKMIVTTPNSTPNEFGYLAEESRAVLDKAIMKLEGYEIEKFSILGYAADEILKKAEKDSHDIIIMTKCSKKGLYRIIGSVTSKVVRNAKVSVIVIPD</sequence>
<dbReference type="InterPro" id="IPR006016">
    <property type="entry name" value="UspA"/>
</dbReference>
<protein>
    <submittedName>
        <fullName evidence="3">Universal stress protein</fullName>
    </submittedName>
</protein>
<organism evidence="3 4">
    <name type="scientific">Clostridium frigoris</name>
    <dbReference type="NCBI Taxonomy" id="205327"/>
    <lineage>
        <taxon>Bacteria</taxon>
        <taxon>Bacillati</taxon>
        <taxon>Bacillota</taxon>
        <taxon>Clostridia</taxon>
        <taxon>Eubacteriales</taxon>
        <taxon>Clostridiaceae</taxon>
        <taxon>Clostridium</taxon>
    </lineage>
</organism>
<dbReference type="CDD" id="cd00293">
    <property type="entry name" value="USP-like"/>
    <property type="match status" value="1"/>
</dbReference>
<reference evidence="3 4" key="1">
    <citation type="submission" date="2021-06" db="EMBL/GenBank/DDBJ databases">
        <title>Clostridia strains as spoilage organisms.</title>
        <authorList>
            <person name="Wambui J."/>
            <person name="Stephan R."/>
            <person name="Stevens M.J.A."/>
        </authorList>
    </citation>
    <scope>NUCLEOTIDE SEQUENCE [LARGE SCALE GENOMIC DNA]</scope>
    <source>
        <strain evidence="3 4">DSM 14204</strain>
    </source>
</reference>
<dbReference type="PANTHER" id="PTHR46268">
    <property type="entry name" value="STRESS RESPONSE PROTEIN NHAX"/>
    <property type="match status" value="1"/>
</dbReference>
<dbReference type="Proteomes" id="UP000776252">
    <property type="component" value="Unassembled WGS sequence"/>
</dbReference>
<dbReference type="PANTHER" id="PTHR46268:SF6">
    <property type="entry name" value="UNIVERSAL STRESS PROTEIN UP12"/>
    <property type="match status" value="1"/>
</dbReference>
<gene>
    <name evidence="3" type="ORF">KPL37_11185</name>
</gene>
<evidence type="ECO:0000256" key="1">
    <source>
        <dbReference type="ARBA" id="ARBA00008791"/>
    </source>
</evidence>
<dbReference type="RefSeq" id="WP_216149340.1">
    <property type="nucleotide sequence ID" value="NZ_JAHLDV010000023.1"/>
</dbReference>
<accession>A0ABS6BTR9</accession>
<evidence type="ECO:0000313" key="4">
    <source>
        <dbReference type="Proteomes" id="UP000776252"/>
    </source>
</evidence>
<feature type="domain" description="UspA" evidence="2">
    <location>
        <begin position="5"/>
        <end position="141"/>
    </location>
</feature>
<dbReference type="EMBL" id="JAHLDV010000023">
    <property type="protein sequence ID" value="MBU3160311.1"/>
    <property type="molecule type" value="Genomic_DNA"/>
</dbReference>
<name>A0ABS6BTR9_9CLOT</name>
<keyword evidence="4" id="KW-1185">Reference proteome</keyword>
<evidence type="ECO:0000259" key="2">
    <source>
        <dbReference type="Pfam" id="PF00582"/>
    </source>
</evidence>
<comment type="caution">
    <text evidence="3">The sequence shown here is derived from an EMBL/GenBank/DDBJ whole genome shotgun (WGS) entry which is preliminary data.</text>
</comment>
<evidence type="ECO:0000313" key="3">
    <source>
        <dbReference type="EMBL" id="MBU3160311.1"/>
    </source>
</evidence>
<proteinExistence type="inferred from homology"/>
<comment type="similarity">
    <text evidence="1">Belongs to the universal stress protein A family.</text>
</comment>